<comment type="caution">
    <text evidence="2">The sequence shown here is derived from an EMBL/GenBank/DDBJ whole genome shotgun (WGS) entry which is preliminary data.</text>
</comment>
<dbReference type="Proteomes" id="UP001168821">
    <property type="component" value="Unassembled WGS sequence"/>
</dbReference>
<accession>A0AA38I8N3</accession>
<organism evidence="2 3">
    <name type="scientific">Zophobas morio</name>
    <dbReference type="NCBI Taxonomy" id="2755281"/>
    <lineage>
        <taxon>Eukaryota</taxon>
        <taxon>Metazoa</taxon>
        <taxon>Ecdysozoa</taxon>
        <taxon>Arthropoda</taxon>
        <taxon>Hexapoda</taxon>
        <taxon>Insecta</taxon>
        <taxon>Pterygota</taxon>
        <taxon>Neoptera</taxon>
        <taxon>Endopterygota</taxon>
        <taxon>Coleoptera</taxon>
        <taxon>Polyphaga</taxon>
        <taxon>Cucujiformia</taxon>
        <taxon>Tenebrionidae</taxon>
        <taxon>Zophobas</taxon>
    </lineage>
</organism>
<name>A0AA38I8N3_9CUCU</name>
<proteinExistence type="predicted"/>
<feature type="region of interest" description="Disordered" evidence="1">
    <location>
        <begin position="98"/>
        <end position="137"/>
    </location>
</feature>
<gene>
    <name evidence="2" type="ORF">Zmor_017201</name>
</gene>
<evidence type="ECO:0000313" key="3">
    <source>
        <dbReference type="Proteomes" id="UP001168821"/>
    </source>
</evidence>
<reference evidence="2" key="1">
    <citation type="journal article" date="2023" name="G3 (Bethesda)">
        <title>Whole genome assemblies of Zophobas morio and Tenebrio molitor.</title>
        <authorList>
            <person name="Kaur S."/>
            <person name="Stinson S.A."/>
            <person name="diCenzo G.C."/>
        </authorList>
    </citation>
    <scope>NUCLEOTIDE SEQUENCE</scope>
    <source>
        <strain evidence="2">QUZm001</strain>
    </source>
</reference>
<sequence>MAEGTYEYECMRAELLGIEKPDYEDFLKKKQEREAAAEEERDTENLKEADLEDESMKHISGGLDELNSILQVTQRKIHRFKASCSSLTSLLKFKIGTSSSSEPLESAAPENPEPIDSQSPPVSVNGTCSTEGGTRKSDLAKALDTHLDRYDAMIEKAENAQYSMAHQNKEMKRFLN</sequence>
<dbReference type="AlphaFoldDB" id="A0AA38I8N3"/>
<evidence type="ECO:0000313" key="2">
    <source>
        <dbReference type="EMBL" id="KAJ3651145.1"/>
    </source>
</evidence>
<protein>
    <submittedName>
        <fullName evidence="2">Uncharacterized protein</fullName>
    </submittedName>
</protein>
<evidence type="ECO:0000256" key="1">
    <source>
        <dbReference type="SAM" id="MobiDB-lite"/>
    </source>
</evidence>
<keyword evidence="3" id="KW-1185">Reference proteome</keyword>
<feature type="compositionally biased region" description="Low complexity" evidence="1">
    <location>
        <begin position="98"/>
        <end position="110"/>
    </location>
</feature>
<feature type="region of interest" description="Disordered" evidence="1">
    <location>
        <begin position="29"/>
        <end position="54"/>
    </location>
</feature>
<feature type="compositionally biased region" description="Polar residues" evidence="1">
    <location>
        <begin position="116"/>
        <end position="132"/>
    </location>
</feature>
<dbReference type="EMBL" id="JALNTZ010000005">
    <property type="protein sequence ID" value="KAJ3651145.1"/>
    <property type="molecule type" value="Genomic_DNA"/>
</dbReference>